<reference evidence="2 3" key="1">
    <citation type="submission" date="2018-06" db="EMBL/GenBank/DDBJ databases">
        <title>Sphaerisporangium craniellae sp. nov., isolated from a marine sponge in the South China Sea.</title>
        <authorList>
            <person name="Li L."/>
        </authorList>
    </citation>
    <scope>NUCLEOTIDE SEQUENCE [LARGE SCALE GENOMIC DNA]</scope>
    <source>
        <strain evidence="2 3">LHW63015</strain>
    </source>
</reference>
<evidence type="ECO:0000313" key="2">
    <source>
        <dbReference type="EMBL" id="RBQ21421.1"/>
    </source>
</evidence>
<sequence>MHMRKRIAALSAALLAATTLVVTATPAQAAPSNCRSGKEHHGGGPSGTFWYICLSGDGGYYFKYRVKHPNPQVDEWRYGYQTECAPVLTWLEFYYTIGQREITEIAYC</sequence>
<evidence type="ECO:0000313" key="3">
    <source>
        <dbReference type="Proteomes" id="UP000253303"/>
    </source>
</evidence>
<proteinExistence type="predicted"/>
<accession>A0A366M5E4</accession>
<gene>
    <name evidence="2" type="ORF">DP939_01520</name>
</gene>
<protein>
    <recommendedName>
        <fullName evidence="4">Secreted protein</fullName>
    </recommendedName>
</protein>
<dbReference type="EMBL" id="QMEY01000001">
    <property type="protein sequence ID" value="RBQ21421.1"/>
    <property type="molecule type" value="Genomic_DNA"/>
</dbReference>
<feature type="chain" id="PRO_5016826344" description="Secreted protein" evidence="1">
    <location>
        <begin position="30"/>
        <end position="108"/>
    </location>
</feature>
<dbReference type="Proteomes" id="UP000253303">
    <property type="component" value="Unassembled WGS sequence"/>
</dbReference>
<dbReference type="AlphaFoldDB" id="A0A366M5E4"/>
<name>A0A366M5E4_9ACTN</name>
<evidence type="ECO:0000256" key="1">
    <source>
        <dbReference type="SAM" id="SignalP"/>
    </source>
</evidence>
<keyword evidence="3" id="KW-1185">Reference proteome</keyword>
<organism evidence="2 3">
    <name type="scientific">Spongiactinospora rosea</name>
    <dbReference type="NCBI Taxonomy" id="2248750"/>
    <lineage>
        <taxon>Bacteria</taxon>
        <taxon>Bacillati</taxon>
        <taxon>Actinomycetota</taxon>
        <taxon>Actinomycetes</taxon>
        <taxon>Streptosporangiales</taxon>
        <taxon>Streptosporangiaceae</taxon>
        <taxon>Spongiactinospora</taxon>
    </lineage>
</organism>
<evidence type="ECO:0008006" key="4">
    <source>
        <dbReference type="Google" id="ProtNLM"/>
    </source>
</evidence>
<comment type="caution">
    <text evidence="2">The sequence shown here is derived from an EMBL/GenBank/DDBJ whole genome shotgun (WGS) entry which is preliminary data.</text>
</comment>
<keyword evidence="1" id="KW-0732">Signal</keyword>
<feature type="signal peptide" evidence="1">
    <location>
        <begin position="1"/>
        <end position="29"/>
    </location>
</feature>